<dbReference type="InterPro" id="IPR035810">
    <property type="entry name" value="PEBP_euk"/>
</dbReference>
<organism evidence="1">
    <name type="scientific">Hyperionvirus sp</name>
    <dbReference type="NCBI Taxonomy" id="2487770"/>
    <lineage>
        <taxon>Viruses</taxon>
        <taxon>Varidnaviria</taxon>
        <taxon>Bamfordvirae</taxon>
        <taxon>Nucleocytoviricota</taxon>
        <taxon>Megaviricetes</taxon>
        <taxon>Imitervirales</taxon>
        <taxon>Mimiviridae</taxon>
        <taxon>Klosneuvirinae</taxon>
    </lineage>
</organism>
<dbReference type="SUPFAM" id="SSF49777">
    <property type="entry name" value="PEBP-like"/>
    <property type="match status" value="1"/>
</dbReference>
<dbReference type="PANTHER" id="PTHR11362:SF82">
    <property type="entry name" value="PHOSPHATIDYLETHANOLAMINE-BINDING PROTEIN 4"/>
    <property type="match status" value="1"/>
</dbReference>
<dbReference type="Gene3D" id="3.90.280.10">
    <property type="entry name" value="PEBP-like"/>
    <property type="match status" value="1"/>
</dbReference>
<dbReference type="InterPro" id="IPR036610">
    <property type="entry name" value="PEBP-like_sf"/>
</dbReference>
<dbReference type="CDD" id="cd00866">
    <property type="entry name" value="PEBP_euk"/>
    <property type="match status" value="1"/>
</dbReference>
<dbReference type="EMBL" id="MK072420">
    <property type="protein sequence ID" value="AYV84772.1"/>
    <property type="molecule type" value="Genomic_DNA"/>
</dbReference>
<gene>
    <name evidence="1" type="ORF">Hyperionvirus38_10</name>
</gene>
<dbReference type="Pfam" id="PF01161">
    <property type="entry name" value="PBP"/>
    <property type="match status" value="1"/>
</dbReference>
<sequence length="140" mass="16254">MFKCQHREKVIDVRYDGKPIEYGSVMSKEETKVQPEVKFVREPGKIYSIIMVDPDAPSPKDPKFRYYLHWLIINDTTVVDKYVGPAPPPDSGTHRYYITVFEQPGLISLSELPRPKFDFENYISKHKLKLVGCTKYEVIG</sequence>
<evidence type="ECO:0000313" key="1">
    <source>
        <dbReference type="EMBL" id="AYV84772.1"/>
    </source>
</evidence>
<reference evidence="1" key="1">
    <citation type="submission" date="2018-10" db="EMBL/GenBank/DDBJ databases">
        <title>Hidden diversity of soil giant viruses.</title>
        <authorList>
            <person name="Schulz F."/>
            <person name="Alteio L."/>
            <person name="Goudeau D."/>
            <person name="Ryan E.M."/>
            <person name="Malmstrom R.R."/>
            <person name="Blanchard J."/>
            <person name="Woyke T."/>
        </authorList>
    </citation>
    <scope>NUCLEOTIDE SEQUENCE</scope>
    <source>
        <strain evidence="1">HYV1</strain>
    </source>
</reference>
<proteinExistence type="predicted"/>
<accession>A0A3G5AC91</accession>
<protein>
    <submittedName>
        <fullName evidence="1">Protein D2-like isoform X1</fullName>
    </submittedName>
</protein>
<name>A0A3G5AC91_9VIRU</name>
<dbReference type="PANTHER" id="PTHR11362">
    <property type="entry name" value="PHOSPHATIDYLETHANOLAMINE-BINDING PROTEIN"/>
    <property type="match status" value="1"/>
</dbReference>
<dbReference type="InterPro" id="IPR008914">
    <property type="entry name" value="PEBP"/>
</dbReference>